<keyword evidence="2" id="KW-1185">Reference proteome</keyword>
<evidence type="ECO:0008006" key="3">
    <source>
        <dbReference type="Google" id="ProtNLM"/>
    </source>
</evidence>
<comment type="caution">
    <text evidence="1">The sequence shown here is derived from an EMBL/GenBank/DDBJ whole genome shotgun (WGS) entry which is preliminary data.</text>
</comment>
<organism evidence="1 2">
    <name type="scientific">Pleionea mediterranea</name>
    <dbReference type="NCBI Taxonomy" id="523701"/>
    <lineage>
        <taxon>Bacteria</taxon>
        <taxon>Pseudomonadati</taxon>
        <taxon>Pseudomonadota</taxon>
        <taxon>Gammaproteobacteria</taxon>
        <taxon>Oceanospirillales</taxon>
        <taxon>Pleioneaceae</taxon>
        <taxon>Pleionea</taxon>
    </lineage>
</organism>
<dbReference type="RefSeq" id="WP_109764352.1">
    <property type="nucleotide sequence ID" value="NZ_QGGU01000010.1"/>
</dbReference>
<dbReference type="EMBL" id="QGGU01000010">
    <property type="protein sequence ID" value="PWK47812.1"/>
    <property type="molecule type" value="Genomic_DNA"/>
</dbReference>
<protein>
    <recommendedName>
        <fullName evidence="3">SpoIIAA-like protein</fullName>
    </recommendedName>
</protein>
<name>A0A316FI88_9GAMM</name>
<reference evidence="1 2" key="1">
    <citation type="submission" date="2018-05" db="EMBL/GenBank/DDBJ databases">
        <title>Genomic Encyclopedia of Type Strains, Phase IV (KMG-IV): sequencing the most valuable type-strain genomes for metagenomic binning, comparative biology and taxonomic classification.</title>
        <authorList>
            <person name="Goeker M."/>
        </authorList>
    </citation>
    <scope>NUCLEOTIDE SEQUENCE [LARGE SCALE GENOMIC DNA]</scope>
    <source>
        <strain evidence="1 2">DSM 25350</strain>
    </source>
</reference>
<evidence type="ECO:0000313" key="1">
    <source>
        <dbReference type="EMBL" id="PWK47812.1"/>
    </source>
</evidence>
<gene>
    <name evidence="1" type="ORF">C8D97_11024</name>
</gene>
<evidence type="ECO:0000313" key="2">
    <source>
        <dbReference type="Proteomes" id="UP000245790"/>
    </source>
</evidence>
<dbReference type="Proteomes" id="UP000245790">
    <property type="component" value="Unassembled WGS sequence"/>
</dbReference>
<sequence length="133" mass="15017">MMNQHSPNAIDNAIVSLKSSYYLIEYLGSFTLEPLSQLNKQIAELCIATNVKGTLVDVSKAIGELTVLDRYTLAKNMSEIWPRDLRLAVVVNKSQTIEANGLVWERMVKSRNYPVRVCFDQLSARQWLISAAK</sequence>
<proteinExistence type="predicted"/>
<dbReference type="AlphaFoldDB" id="A0A316FI88"/>
<accession>A0A316FI88</accession>